<comment type="caution">
    <text evidence="2">The sequence shown here is derived from an EMBL/GenBank/DDBJ whole genome shotgun (WGS) entry which is preliminary data.</text>
</comment>
<protein>
    <submittedName>
        <fullName evidence="2">Uncharacterized protein</fullName>
    </submittedName>
</protein>
<feature type="region of interest" description="Disordered" evidence="1">
    <location>
        <begin position="66"/>
        <end position="87"/>
    </location>
</feature>
<sequence>MARIIRHHDNGDDKGNDAVEDVGDSRDTLESAIDAPVIEKQSSVSANLGGINIGNTITIINVGTRNQQADDGGPADNIPFGSASCFQ</sequence>
<dbReference type="EMBL" id="CAKLBY020000259">
    <property type="protein sequence ID" value="CAK7940733.1"/>
    <property type="molecule type" value="Genomic_DNA"/>
</dbReference>
<feature type="region of interest" description="Disordered" evidence="1">
    <location>
        <begin position="1"/>
        <end position="27"/>
    </location>
</feature>
<feature type="compositionally biased region" description="Basic and acidic residues" evidence="1">
    <location>
        <begin position="7"/>
        <end position="27"/>
    </location>
</feature>
<accession>A0AAV1V4S2</accession>
<evidence type="ECO:0000256" key="1">
    <source>
        <dbReference type="SAM" id="MobiDB-lite"/>
    </source>
</evidence>
<dbReference type="AlphaFoldDB" id="A0AAV1V4S2"/>
<reference evidence="2" key="1">
    <citation type="submission" date="2024-01" db="EMBL/GenBank/DDBJ databases">
        <authorList>
            <person name="Webb A."/>
        </authorList>
    </citation>
    <scope>NUCLEOTIDE SEQUENCE</scope>
    <source>
        <strain evidence="2">Pm1</strain>
    </source>
</reference>
<organism evidence="2 3">
    <name type="scientific">Peronospora matthiolae</name>
    <dbReference type="NCBI Taxonomy" id="2874970"/>
    <lineage>
        <taxon>Eukaryota</taxon>
        <taxon>Sar</taxon>
        <taxon>Stramenopiles</taxon>
        <taxon>Oomycota</taxon>
        <taxon>Peronosporomycetes</taxon>
        <taxon>Peronosporales</taxon>
        <taxon>Peronosporaceae</taxon>
        <taxon>Peronospora</taxon>
    </lineage>
</organism>
<proteinExistence type="predicted"/>
<name>A0AAV1V4S2_9STRA</name>
<dbReference type="Proteomes" id="UP001162060">
    <property type="component" value="Unassembled WGS sequence"/>
</dbReference>
<evidence type="ECO:0000313" key="2">
    <source>
        <dbReference type="EMBL" id="CAK7940733.1"/>
    </source>
</evidence>
<gene>
    <name evidence="2" type="ORF">PM001_LOCUS25883</name>
</gene>
<evidence type="ECO:0000313" key="3">
    <source>
        <dbReference type="Proteomes" id="UP001162060"/>
    </source>
</evidence>